<evidence type="ECO:0000256" key="4">
    <source>
        <dbReference type="ARBA" id="ARBA00022679"/>
    </source>
</evidence>
<dbReference type="EC" id="2.7.13.3" evidence="2"/>
<dbReference type="PRINTS" id="PR00344">
    <property type="entry name" value="BCTRLSENSOR"/>
</dbReference>
<dbReference type="PANTHER" id="PTHR45339:SF5">
    <property type="entry name" value="HISTIDINE KINASE"/>
    <property type="match status" value="1"/>
</dbReference>
<dbReference type="CDD" id="cd17546">
    <property type="entry name" value="REC_hyHK_CKI1_RcsC-like"/>
    <property type="match status" value="1"/>
</dbReference>
<keyword evidence="3 10" id="KW-0597">Phosphoprotein</keyword>
<dbReference type="Gene3D" id="1.10.287.130">
    <property type="match status" value="1"/>
</dbReference>
<feature type="domain" description="Response regulatory" evidence="12">
    <location>
        <begin position="542"/>
        <end position="660"/>
    </location>
</feature>
<name>A0A560K2Q3_9PROT</name>
<feature type="modified residue" description="4-aspartylphosphate" evidence="10">
    <location>
        <position position="591"/>
    </location>
</feature>
<dbReference type="Pfam" id="PF02518">
    <property type="entry name" value="HATPase_c"/>
    <property type="match status" value="1"/>
</dbReference>
<dbReference type="EMBL" id="VITV01000003">
    <property type="protein sequence ID" value="TWB77526.1"/>
    <property type="molecule type" value="Genomic_DNA"/>
</dbReference>
<keyword evidence="4" id="KW-0808">Transferase</keyword>
<evidence type="ECO:0000256" key="7">
    <source>
        <dbReference type="ARBA" id="ARBA00022840"/>
    </source>
</evidence>
<organism evidence="14 15">
    <name type="scientific">Nitrospirillum amazonense</name>
    <dbReference type="NCBI Taxonomy" id="28077"/>
    <lineage>
        <taxon>Bacteria</taxon>
        <taxon>Pseudomonadati</taxon>
        <taxon>Pseudomonadota</taxon>
        <taxon>Alphaproteobacteria</taxon>
        <taxon>Rhodospirillales</taxon>
        <taxon>Azospirillaceae</taxon>
        <taxon>Nitrospirillum</taxon>
    </lineage>
</organism>
<dbReference type="InterPro" id="IPR011006">
    <property type="entry name" value="CheY-like_superfamily"/>
</dbReference>
<reference evidence="14 15" key="1">
    <citation type="submission" date="2019-06" db="EMBL/GenBank/DDBJ databases">
        <title>Genomic Encyclopedia of Type Strains, Phase IV (KMG-V): Genome sequencing to study the core and pangenomes of soil and plant-associated prokaryotes.</title>
        <authorList>
            <person name="Whitman W."/>
        </authorList>
    </citation>
    <scope>NUCLEOTIDE SEQUENCE [LARGE SCALE GENOMIC DNA]</scope>
    <source>
        <strain evidence="14 15">BR 12005</strain>
    </source>
</reference>
<evidence type="ECO:0000256" key="6">
    <source>
        <dbReference type="ARBA" id="ARBA00022777"/>
    </source>
</evidence>
<dbReference type="InterPro" id="IPR004358">
    <property type="entry name" value="Sig_transdc_His_kin-like_C"/>
</dbReference>
<dbReference type="GO" id="GO:0005886">
    <property type="term" value="C:plasma membrane"/>
    <property type="evidence" value="ECO:0007669"/>
    <property type="project" value="UniProtKB-SubCell"/>
</dbReference>
<comment type="caution">
    <text evidence="14">The sequence shown here is derived from an EMBL/GenBank/DDBJ whole genome shotgun (WGS) entry which is preliminary data.</text>
</comment>
<dbReference type="Gene3D" id="3.40.50.2300">
    <property type="match status" value="2"/>
</dbReference>
<dbReference type="SMART" id="SM00448">
    <property type="entry name" value="REC"/>
    <property type="match status" value="2"/>
</dbReference>
<dbReference type="InterPro" id="IPR036641">
    <property type="entry name" value="HPT_dom_sf"/>
</dbReference>
<evidence type="ECO:0000256" key="9">
    <source>
        <dbReference type="PROSITE-ProRule" id="PRU00110"/>
    </source>
</evidence>
<dbReference type="GO" id="GO:0005524">
    <property type="term" value="F:ATP binding"/>
    <property type="evidence" value="ECO:0007669"/>
    <property type="project" value="UniProtKB-KW"/>
</dbReference>
<evidence type="ECO:0000313" key="14">
    <source>
        <dbReference type="EMBL" id="TWB77526.1"/>
    </source>
</evidence>
<dbReference type="Gene3D" id="1.20.120.160">
    <property type="entry name" value="HPT domain"/>
    <property type="match status" value="1"/>
</dbReference>
<dbReference type="InterPro" id="IPR003594">
    <property type="entry name" value="HATPase_dom"/>
</dbReference>
<sequence length="807" mass="85684">MTSDLDSLFLAEDAPATRAPELPPWPILVVDDDEEVHIMTRLVLSRLTYKGRPLELLTARSAAEAAGILTKRGDIAVALLDIVMETDDAGLVLARRIREEFDNNDVRIVLRTGQPGQAPVRDVIVNYDINDYKAKTELTSEKLFITIITALRSYDNIRTAREAQSASRLKSSFLATMSHEIRTPMNAVLGMLELMSHTGLDDDQMEMLFTARDAAGTLLRIIDDILDFSKIEAGRMDIECHPVALGPLVEGVADMLAAQARKRALDLHVHIDPAIPELLMGDPLRLRQVLYNLTGNAIKFTEKGGVTLSVRCLPGAAPGRARVRVAVQDTGIGIADDVQKQLFQPFTQAESSTSRRFGGTGLGLSISRRLIDLMQGSIGLDSAPGQGSTFWFEIDLAVAQEQPVAAPQPALPSLAGITVLVAAETQALRDTVACYVEAAGGRVAGEGQPWNVAVVVPRPGDVWPDLPAGKPAVLVAAADSVRPAGLPSGTVQIGRPVRRVPLIRAVASAAGQETAARAVASPLRQGRGEPPPVEVAMAQGRLVLVAEDQPVNQMVIRRQLSLLGIAAEVTEDGRQALAAWRTGRFGLVLTDCNMPEMDGFELTAAIREAETGTGLRTPIIALTANAMAGESQRCLAAGMDGFLAKPLELDRLDRCLAQWLPPLSDSGAKAAPPPLVDTMPGYAVQRDTTLGDTTPGDTTAVLNLARTLELFSVLDDEARAFLSDFLGAARPLADGLDQAFALGDAGAARREAHALAGVAKSAGADVLARVADRVEEALVQGKVDEARLAAKAVPGALEQVAAAIASL</sequence>
<dbReference type="InterPro" id="IPR005467">
    <property type="entry name" value="His_kinase_dom"/>
</dbReference>
<keyword evidence="7" id="KW-0067">ATP-binding</keyword>
<dbReference type="InterPro" id="IPR001789">
    <property type="entry name" value="Sig_transdc_resp-reg_receiver"/>
</dbReference>
<dbReference type="Pfam" id="PF00072">
    <property type="entry name" value="Response_reg"/>
    <property type="match status" value="1"/>
</dbReference>
<feature type="modified residue" description="4-aspartylphosphate" evidence="10">
    <location>
        <position position="81"/>
    </location>
</feature>
<dbReference type="SUPFAM" id="SSF47384">
    <property type="entry name" value="Homodimeric domain of signal transducing histidine kinase"/>
    <property type="match status" value="1"/>
</dbReference>
<evidence type="ECO:0000256" key="2">
    <source>
        <dbReference type="ARBA" id="ARBA00012438"/>
    </source>
</evidence>
<keyword evidence="8" id="KW-0902">Two-component regulatory system</keyword>
<comment type="catalytic activity">
    <reaction evidence="1">
        <text>ATP + protein L-histidine = ADP + protein N-phospho-L-histidine.</text>
        <dbReference type="EC" id="2.7.13.3"/>
    </reaction>
</comment>
<feature type="domain" description="HPt" evidence="13">
    <location>
        <begin position="714"/>
        <end position="807"/>
    </location>
</feature>
<dbReference type="SUPFAM" id="SSF52172">
    <property type="entry name" value="CheY-like"/>
    <property type="match status" value="2"/>
</dbReference>
<gene>
    <name evidence="14" type="ORF">FBZ87_103343</name>
</gene>
<proteinExistence type="predicted"/>
<evidence type="ECO:0000256" key="8">
    <source>
        <dbReference type="ARBA" id="ARBA00023012"/>
    </source>
</evidence>
<keyword evidence="6 14" id="KW-0418">Kinase</keyword>
<dbReference type="Proteomes" id="UP000320516">
    <property type="component" value="Unassembled WGS sequence"/>
</dbReference>
<accession>A0A560K2Q3</accession>
<dbReference type="AlphaFoldDB" id="A0A560K2Q3"/>
<dbReference type="CDD" id="cd16922">
    <property type="entry name" value="HATPase_EvgS-ArcB-TorS-like"/>
    <property type="match status" value="1"/>
</dbReference>
<dbReference type="Gene3D" id="3.30.565.10">
    <property type="entry name" value="Histidine kinase-like ATPase, C-terminal domain"/>
    <property type="match status" value="1"/>
</dbReference>
<evidence type="ECO:0000259" key="11">
    <source>
        <dbReference type="PROSITE" id="PS50109"/>
    </source>
</evidence>
<dbReference type="SUPFAM" id="SSF55874">
    <property type="entry name" value="ATPase domain of HSP90 chaperone/DNA topoisomerase II/histidine kinase"/>
    <property type="match status" value="1"/>
</dbReference>
<protein>
    <recommendedName>
        <fullName evidence="2">histidine kinase</fullName>
        <ecNumber evidence="2">2.7.13.3</ecNumber>
    </recommendedName>
</protein>
<dbReference type="PANTHER" id="PTHR45339">
    <property type="entry name" value="HYBRID SIGNAL TRANSDUCTION HISTIDINE KINASE J"/>
    <property type="match status" value="1"/>
</dbReference>
<evidence type="ECO:0000256" key="10">
    <source>
        <dbReference type="PROSITE-ProRule" id="PRU00169"/>
    </source>
</evidence>
<dbReference type="PROSITE" id="PS50109">
    <property type="entry name" value="HIS_KIN"/>
    <property type="match status" value="1"/>
</dbReference>
<evidence type="ECO:0000259" key="12">
    <source>
        <dbReference type="PROSITE" id="PS50110"/>
    </source>
</evidence>
<evidence type="ECO:0000256" key="3">
    <source>
        <dbReference type="ARBA" id="ARBA00022553"/>
    </source>
</evidence>
<dbReference type="FunFam" id="3.30.565.10:FF:000078">
    <property type="entry name" value="Two-component sensor histidine kinase"/>
    <property type="match status" value="1"/>
</dbReference>
<dbReference type="InterPro" id="IPR003661">
    <property type="entry name" value="HisK_dim/P_dom"/>
</dbReference>
<dbReference type="FunFam" id="1.10.287.130:FF:000002">
    <property type="entry name" value="Two-component osmosensing histidine kinase"/>
    <property type="match status" value="1"/>
</dbReference>
<dbReference type="InterPro" id="IPR036097">
    <property type="entry name" value="HisK_dim/P_sf"/>
</dbReference>
<feature type="domain" description="Response regulatory" evidence="12">
    <location>
        <begin position="26"/>
        <end position="150"/>
    </location>
</feature>
<dbReference type="InterPro" id="IPR008207">
    <property type="entry name" value="Sig_transdc_His_kin_Hpt_dom"/>
</dbReference>
<dbReference type="SMART" id="SM00387">
    <property type="entry name" value="HATPase_c"/>
    <property type="match status" value="1"/>
</dbReference>
<feature type="modified residue" description="Phosphohistidine" evidence="9">
    <location>
        <position position="753"/>
    </location>
</feature>
<dbReference type="PROSITE" id="PS50894">
    <property type="entry name" value="HPT"/>
    <property type="match status" value="1"/>
</dbReference>
<evidence type="ECO:0000256" key="5">
    <source>
        <dbReference type="ARBA" id="ARBA00022741"/>
    </source>
</evidence>
<evidence type="ECO:0000256" key="1">
    <source>
        <dbReference type="ARBA" id="ARBA00000085"/>
    </source>
</evidence>
<keyword evidence="5" id="KW-0547">Nucleotide-binding</keyword>
<dbReference type="Pfam" id="PF00512">
    <property type="entry name" value="HisKA"/>
    <property type="match status" value="1"/>
</dbReference>
<dbReference type="RefSeq" id="WP_145610125.1">
    <property type="nucleotide sequence ID" value="NZ_JARPAF010000004.1"/>
</dbReference>
<dbReference type="PROSITE" id="PS50110">
    <property type="entry name" value="RESPONSE_REGULATORY"/>
    <property type="match status" value="2"/>
</dbReference>
<dbReference type="CDD" id="cd00082">
    <property type="entry name" value="HisKA"/>
    <property type="match status" value="1"/>
</dbReference>
<dbReference type="InterPro" id="IPR036890">
    <property type="entry name" value="HATPase_C_sf"/>
</dbReference>
<dbReference type="SUPFAM" id="SSF47226">
    <property type="entry name" value="Histidine-containing phosphotransfer domain, HPT domain"/>
    <property type="match status" value="1"/>
</dbReference>
<dbReference type="GO" id="GO:0000155">
    <property type="term" value="F:phosphorelay sensor kinase activity"/>
    <property type="evidence" value="ECO:0007669"/>
    <property type="project" value="InterPro"/>
</dbReference>
<evidence type="ECO:0000313" key="15">
    <source>
        <dbReference type="Proteomes" id="UP000320516"/>
    </source>
</evidence>
<feature type="domain" description="Histidine kinase" evidence="11">
    <location>
        <begin position="176"/>
        <end position="398"/>
    </location>
</feature>
<evidence type="ECO:0000259" key="13">
    <source>
        <dbReference type="PROSITE" id="PS50894"/>
    </source>
</evidence>
<dbReference type="SMART" id="SM00388">
    <property type="entry name" value="HisKA"/>
    <property type="match status" value="1"/>
</dbReference>
<dbReference type="Pfam" id="PF01627">
    <property type="entry name" value="Hpt"/>
    <property type="match status" value="1"/>
</dbReference>